<feature type="compositionally biased region" description="Basic residues" evidence="1">
    <location>
        <begin position="38"/>
        <end position="59"/>
    </location>
</feature>
<name>A0A1W2ACZ4_9HYPH</name>
<evidence type="ECO:0000256" key="1">
    <source>
        <dbReference type="SAM" id="MobiDB-lite"/>
    </source>
</evidence>
<dbReference type="Proteomes" id="UP000192656">
    <property type="component" value="Unassembled WGS sequence"/>
</dbReference>
<dbReference type="EMBL" id="FWXR01000004">
    <property type="protein sequence ID" value="SMC58514.1"/>
    <property type="molecule type" value="Genomic_DNA"/>
</dbReference>
<gene>
    <name evidence="2" type="ORF">SAMN06297251_10477</name>
</gene>
<organism evidence="2 3">
    <name type="scientific">Fulvimarina manganoxydans</name>
    <dbReference type="NCBI Taxonomy" id="937218"/>
    <lineage>
        <taxon>Bacteria</taxon>
        <taxon>Pseudomonadati</taxon>
        <taxon>Pseudomonadota</taxon>
        <taxon>Alphaproteobacteria</taxon>
        <taxon>Hyphomicrobiales</taxon>
        <taxon>Aurantimonadaceae</taxon>
        <taxon>Fulvimarina</taxon>
    </lineage>
</organism>
<dbReference type="AlphaFoldDB" id="A0A1W2ACZ4"/>
<evidence type="ECO:0000313" key="3">
    <source>
        <dbReference type="Proteomes" id="UP000192656"/>
    </source>
</evidence>
<proteinExistence type="predicted"/>
<sequence length="59" mass="7086">MRTMSIAEALGIDDEVERLLGTPWRTKPPIATKEERRRQKKKAERRRQRQARRITRRAS</sequence>
<keyword evidence="3" id="KW-1185">Reference proteome</keyword>
<protein>
    <submittedName>
        <fullName evidence="2">Uncharacterized protein</fullName>
    </submittedName>
</protein>
<dbReference type="STRING" id="937218.SAMN06297251_10477"/>
<reference evidence="2 3" key="1">
    <citation type="submission" date="2017-04" db="EMBL/GenBank/DDBJ databases">
        <authorList>
            <person name="Afonso C.L."/>
            <person name="Miller P.J."/>
            <person name="Scott M.A."/>
            <person name="Spackman E."/>
            <person name="Goraichik I."/>
            <person name="Dimitrov K.M."/>
            <person name="Suarez D.L."/>
            <person name="Swayne D.E."/>
        </authorList>
    </citation>
    <scope>NUCLEOTIDE SEQUENCE [LARGE SCALE GENOMIC DNA]</scope>
    <source>
        <strain evidence="2 3">CGMCC 1.10972</strain>
    </source>
</reference>
<accession>A0A1W2ACZ4</accession>
<evidence type="ECO:0000313" key="2">
    <source>
        <dbReference type="EMBL" id="SMC58514.1"/>
    </source>
</evidence>
<feature type="region of interest" description="Disordered" evidence="1">
    <location>
        <begin position="20"/>
        <end position="59"/>
    </location>
</feature>